<evidence type="ECO:0000256" key="3">
    <source>
        <dbReference type="ARBA" id="ARBA00022741"/>
    </source>
</evidence>
<reference evidence="6" key="1">
    <citation type="submission" date="2021-10" db="EMBL/GenBank/DDBJ databases">
        <title>Loktanella gaetbuli sp. nov., isolated from a tidal flat.</title>
        <authorList>
            <person name="Park S."/>
            <person name="Yoon J.-H."/>
        </authorList>
    </citation>
    <scope>NUCLEOTIDE SEQUENCE</scope>
    <source>
        <strain evidence="6">TSTF-M6</strain>
    </source>
</reference>
<dbReference type="InterPro" id="IPR011009">
    <property type="entry name" value="Kinase-like_dom_sf"/>
</dbReference>
<keyword evidence="2" id="KW-0808">Transferase</keyword>
<evidence type="ECO:0000256" key="2">
    <source>
        <dbReference type="ARBA" id="ARBA00022679"/>
    </source>
</evidence>
<evidence type="ECO:0000313" key="6">
    <source>
        <dbReference type="EMBL" id="MCB5199768.1"/>
    </source>
</evidence>
<dbReference type="CDD" id="cd13970">
    <property type="entry name" value="ABC1_ADCK3"/>
    <property type="match status" value="1"/>
</dbReference>
<dbReference type="InterPro" id="IPR034646">
    <property type="entry name" value="ADCK3_dom"/>
</dbReference>
<keyword evidence="7" id="KW-1185">Reference proteome</keyword>
<dbReference type="SUPFAM" id="SSF56112">
    <property type="entry name" value="Protein kinase-like (PK-like)"/>
    <property type="match status" value="1"/>
</dbReference>
<feature type="domain" description="ABC1 atypical kinase-like" evidence="5">
    <location>
        <begin position="100"/>
        <end position="340"/>
    </location>
</feature>
<name>A0ABS8BVP4_9RHOB</name>
<dbReference type="InterPro" id="IPR051409">
    <property type="entry name" value="Atypical_kinase_ADCK"/>
</dbReference>
<comment type="similarity">
    <text evidence="1">Belongs to the protein kinase superfamily. ADCK protein kinase family.</text>
</comment>
<sequence length="451" mass="49434">MRNDPKTSRPLSVPAHRLSRLGRLGSMTAGIAGNMAVNGAAQLGRGQRPTLRGLMLTPANMTRVADQLAKMRGAAMKMGQLISMDTGDVLPPELSQIMARLRDDAHYMPPAQLKKVLNTQWPTDWLAQFKSFDVRPIAAASIGQVHRAQLRDGRDLAIKVQYPGVADSIDSDVANVGALMRMSGLLPKGFDLGPYLAEARNQLHQETDYAREAGQLTRFGDLLEDDTRFVVPRCHADWSTPQILSMDFVTGVPVESILDQPQQVRDRVAADLIDLTLQELFVFGHMQTDPNFANYQYDQGTGRIILLDFGAAQAISAQTARNYAHLISAGLRDDVDAMSQAARDIGFLTAQTADDHRDRILMMMRTVFAALGHASRYDFSDRSMSRQMQAEGVALAEAGFVPPPLPIEVLLLQRKFGGVFLLAARLGAQVDVMALIHKRLPPNPEVGTKSG</sequence>
<comment type="caution">
    <text evidence="6">The sequence shown here is derived from an EMBL/GenBank/DDBJ whole genome shotgun (WGS) entry which is preliminary data.</text>
</comment>
<evidence type="ECO:0000259" key="5">
    <source>
        <dbReference type="Pfam" id="PF03109"/>
    </source>
</evidence>
<organism evidence="6 7">
    <name type="scientific">Loktanella gaetbuli</name>
    <dbReference type="NCBI Taxonomy" id="2881335"/>
    <lineage>
        <taxon>Bacteria</taxon>
        <taxon>Pseudomonadati</taxon>
        <taxon>Pseudomonadota</taxon>
        <taxon>Alphaproteobacteria</taxon>
        <taxon>Rhodobacterales</taxon>
        <taxon>Roseobacteraceae</taxon>
        <taxon>Loktanella</taxon>
    </lineage>
</organism>
<dbReference type="PANTHER" id="PTHR43851:SF3">
    <property type="entry name" value="COENZYME Q8"/>
    <property type="match status" value="1"/>
</dbReference>
<keyword evidence="4" id="KW-0067">ATP-binding</keyword>
<dbReference type="PANTHER" id="PTHR43851">
    <property type="match status" value="1"/>
</dbReference>
<evidence type="ECO:0000256" key="4">
    <source>
        <dbReference type="ARBA" id="ARBA00022840"/>
    </source>
</evidence>
<proteinExistence type="inferred from homology"/>
<accession>A0ABS8BVP4</accession>
<dbReference type="RefSeq" id="WP_226748429.1">
    <property type="nucleotide sequence ID" value="NZ_JAJATZ010000004.1"/>
</dbReference>
<protein>
    <submittedName>
        <fullName evidence="6">AarF/ABC1/UbiB kinase family protein</fullName>
    </submittedName>
</protein>
<evidence type="ECO:0000256" key="1">
    <source>
        <dbReference type="ARBA" id="ARBA00009670"/>
    </source>
</evidence>
<keyword evidence="3" id="KW-0547">Nucleotide-binding</keyword>
<dbReference type="GO" id="GO:0016301">
    <property type="term" value="F:kinase activity"/>
    <property type="evidence" value="ECO:0007669"/>
    <property type="project" value="UniProtKB-KW"/>
</dbReference>
<dbReference type="Proteomes" id="UP001138961">
    <property type="component" value="Unassembled WGS sequence"/>
</dbReference>
<evidence type="ECO:0000313" key="7">
    <source>
        <dbReference type="Proteomes" id="UP001138961"/>
    </source>
</evidence>
<dbReference type="InterPro" id="IPR004147">
    <property type="entry name" value="ABC1_dom"/>
</dbReference>
<dbReference type="EMBL" id="JAJATZ010000004">
    <property type="protein sequence ID" value="MCB5199768.1"/>
    <property type="molecule type" value="Genomic_DNA"/>
</dbReference>
<dbReference type="Pfam" id="PF03109">
    <property type="entry name" value="ABC1"/>
    <property type="match status" value="1"/>
</dbReference>
<keyword evidence="6" id="KW-0418">Kinase</keyword>
<gene>
    <name evidence="6" type="ORF">LGQ03_11005</name>
</gene>